<dbReference type="eggNOG" id="ENOG5030KQZ">
    <property type="taxonomic scope" value="Bacteria"/>
</dbReference>
<name>K9YWC2_DACS8</name>
<evidence type="ECO:0008006" key="3">
    <source>
        <dbReference type="Google" id="ProtNLM"/>
    </source>
</evidence>
<dbReference type="HOGENOM" id="CLU_1737514_0_0_3"/>
<gene>
    <name evidence="1" type="ORF">Dacsa_2597</name>
</gene>
<protein>
    <recommendedName>
        <fullName evidence="3">PIN domain-containing protein</fullName>
    </recommendedName>
</protein>
<dbReference type="PATRIC" id="fig|13035.3.peg.2960"/>
<dbReference type="OrthoDB" id="512989at2"/>
<dbReference type="Proteomes" id="UP000010482">
    <property type="component" value="Chromosome"/>
</dbReference>
<reference evidence="1" key="1">
    <citation type="submission" date="2012-04" db="EMBL/GenBank/DDBJ databases">
        <title>Finished genome of Dactylococcopsis salina PCC 8305.</title>
        <authorList>
            <consortium name="US DOE Joint Genome Institute"/>
            <person name="Gugger M."/>
            <person name="Coursin T."/>
            <person name="Rippka R."/>
            <person name="Tandeau De Marsac N."/>
            <person name="Huntemann M."/>
            <person name="Wei C.-L."/>
            <person name="Han J."/>
            <person name="Detter J.C."/>
            <person name="Han C."/>
            <person name="Tapia R."/>
            <person name="Daligault H."/>
            <person name="Chen A."/>
            <person name="Krypides N."/>
            <person name="Mavromatis K."/>
            <person name="Markowitz V."/>
            <person name="Szeto E."/>
            <person name="Ivanova N."/>
            <person name="Ovchinnikova G."/>
            <person name="Pagani I."/>
            <person name="Pati A."/>
            <person name="Goodwin L."/>
            <person name="Peters L."/>
            <person name="Pitluck S."/>
            <person name="Woyke T."/>
            <person name="Kerfeld C."/>
        </authorList>
    </citation>
    <scope>NUCLEOTIDE SEQUENCE [LARGE SCALE GENOMIC DNA]</scope>
    <source>
        <strain evidence="1">PCC 8305</strain>
    </source>
</reference>
<accession>K9YWC2</accession>
<dbReference type="SUPFAM" id="SSF88723">
    <property type="entry name" value="PIN domain-like"/>
    <property type="match status" value="1"/>
</dbReference>
<dbReference type="RefSeq" id="WP_015230174.1">
    <property type="nucleotide sequence ID" value="NC_019780.1"/>
</dbReference>
<dbReference type="EMBL" id="CP003944">
    <property type="protein sequence ID" value="AFZ51184.1"/>
    <property type="molecule type" value="Genomic_DNA"/>
</dbReference>
<keyword evidence="2" id="KW-1185">Reference proteome</keyword>
<sequence length="152" mass="17507">MIAKLKRLCLDTNVYIIGIQDINSPEAEILRAIGYFDNSTATVTAEIVLSDEIIDQVRRVGKYLWNKDQAGFAIGLIWSHLNFHYVNYSLEWKQELEKIIIDDQIPNEDIEIYLTAKLGESDYFISSNRELIKAIATFKCLTPLEFIDQFLA</sequence>
<organism evidence="1 2">
    <name type="scientific">Dactylococcopsis salina (strain PCC 8305)</name>
    <name type="common">Myxobactron salinum</name>
    <dbReference type="NCBI Taxonomy" id="13035"/>
    <lineage>
        <taxon>Bacteria</taxon>
        <taxon>Bacillati</taxon>
        <taxon>Cyanobacteriota</taxon>
        <taxon>Cyanophyceae</taxon>
        <taxon>Nodosilineales</taxon>
        <taxon>Cymatolegaceae</taxon>
        <taxon>Dactylococcopsis</taxon>
    </lineage>
</organism>
<evidence type="ECO:0000313" key="2">
    <source>
        <dbReference type="Proteomes" id="UP000010482"/>
    </source>
</evidence>
<dbReference type="STRING" id="13035.Dacsa_2597"/>
<dbReference type="KEGG" id="dsl:Dacsa_2597"/>
<proteinExistence type="predicted"/>
<dbReference type="AlphaFoldDB" id="K9YWC2"/>
<dbReference type="InterPro" id="IPR029060">
    <property type="entry name" value="PIN-like_dom_sf"/>
</dbReference>
<evidence type="ECO:0000313" key="1">
    <source>
        <dbReference type="EMBL" id="AFZ51184.1"/>
    </source>
</evidence>